<gene>
    <name evidence="2" type="primary">RTase_49</name>
    <name evidence="2" type="ORF">g.115409</name>
</gene>
<evidence type="ECO:0000256" key="1">
    <source>
        <dbReference type="SAM" id="Phobius"/>
    </source>
</evidence>
<dbReference type="AlphaFoldDB" id="A0A2S2Q779"/>
<keyword evidence="1" id="KW-0472">Membrane</keyword>
<sequence length="115" mass="13619">MITIQKNININNQIIQWNRKDNSVKYLGVFLDEKLTWNIHINKKLTQEYARMRILYPLVNYKSTFQMKSSLLLYTTIIRPLITYACPVWAAASMTKINKLQILQNKFLRICLKAP</sequence>
<accession>A0A2S2Q779</accession>
<dbReference type="EMBL" id="GGMS01003849">
    <property type="protein sequence ID" value="MBY73052.1"/>
    <property type="molecule type" value="Transcribed_RNA"/>
</dbReference>
<keyword evidence="1" id="KW-0812">Transmembrane</keyword>
<evidence type="ECO:0000313" key="2">
    <source>
        <dbReference type="EMBL" id="MBY73052.1"/>
    </source>
</evidence>
<dbReference type="GO" id="GO:0003964">
    <property type="term" value="F:RNA-directed DNA polymerase activity"/>
    <property type="evidence" value="ECO:0007669"/>
    <property type="project" value="UniProtKB-KW"/>
</dbReference>
<feature type="transmembrane region" description="Helical" evidence="1">
    <location>
        <begin position="71"/>
        <end position="92"/>
    </location>
</feature>
<name>A0A2S2Q779_9HEMI</name>
<proteinExistence type="predicted"/>
<keyword evidence="1" id="KW-1133">Transmembrane helix</keyword>
<keyword evidence="2" id="KW-0695">RNA-directed DNA polymerase</keyword>
<keyword evidence="2" id="KW-0548">Nucleotidyltransferase</keyword>
<organism evidence="2">
    <name type="scientific">Sipha flava</name>
    <name type="common">yellow sugarcane aphid</name>
    <dbReference type="NCBI Taxonomy" id="143950"/>
    <lineage>
        <taxon>Eukaryota</taxon>
        <taxon>Metazoa</taxon>
        <taxon>Ecdysozoa</taxon>
        <taxon>Arthropoda</taxon>
        <taxon>Hexapoda</taxon>
        <taxon>Insecta</taxon>
        <taxon>Pterygota</taxon>
        <taxon>Neoptera</taxon>
        <taxon>Paraneoptera</taxon>
        <taxon>Hemiptera</taxon>
        <taxon>Sternorrhyncha</taxon>
        <taxon>Aphidomorpha</taxon>
        <taxon>Aphidoidea</taxon>
        <taxon>Aphididae</taxon>
        <taxon>Sipha</taxon>
    </lineage>
</organism>
<reference evidence="2" key="1">
    <citation type="submission" date="2018-04" db="EMBL/GenBank/DDBJ databases">
        <title>Transcriptome assembly of Sipha flava.</title>
        <authorList>
            <person name="Scully E.D."/>
            <person name="Geib S.M."/>
            <person name="Palmer N.A."/>
            <person name="Koch K."/>
            <person name="Bradshaw J."/>
            <person name="Heng-Moss T."/>
            <person name="Sarath G."/>
        </authorList>
    </citation>
    <scope>NUCLEOTIDE SEQUENCE</scope>
</reference>
<keyword evidence="2" id="KW-0808">Transferase</keyword>
<protein>
    <submittedName>
        <fullName evidence="2">Putative RNA-directed DNA polymerase</fullName>
    </submittedName>
</protein>